<accession>A0A0K1PFI6</accession>
<feature type="binding site" evidence="9 13">
    <location>
        <position position="449"/>
    </location>
    <ligand>
        <name>Mn(2+)</name>
        <dbReference type="ChEBI" id="CHEBI:29035"/>
        <label>2</label>
    </ligand>
</feature>
<dbReference type="Pfam" id="PF01676">
    <property type="entry name" value="Metalloenzyme"/>
    <property type="match status" value="1"/>
</dbReference>
<feature type="binding site" evidence="9 12">
    <location>
        <begin position="155"/>
        <end position="156"/>
    </location>
    <ligand>
        <name>substrate</name>
    </ligand>
</feature>
<feature type="active site" description="Phosphoserine intermediate" evidence="9 11">
    <location>
        <position position="64"/>
    </location>
</feature>
<keyword evidence="8 9" id="KW-0413">Isomerase</keyword>
<dbReference type="HAMAP" id="MF_01038">
    <property type="entry name" value="GpmI"/>
    <property type="match status" value="1"/>
</dbReference>
<comment type="function">
    <text evidence="2 9">Catalyzes the interconversion of 2-phosphoglycerate and 3-phosphoglycerate.</text>
</comment>
<evidence type="ECO:0000256" key="12">
    <source>
        <dbReference type="PIRSR" id="PIRSR001492-2"/>
    </source>
</evidence>
<dbReference type="InterPro" id="IPR036646">
    <property type="entry name" value="PGAM_B_sf"/>
</dbReference>
<proteinExistence type="inferred from homology"/>
<dbReference type="PANTHER" id="PTHR31637:SF0">
    <property type="entry name" value="2,3-BISPHOSPHOGLYCERATE-INDEPENDENT PHOSPHOGLYCERATE MUTASE"/>
    <property type="match status" value="1"/>
</dbReference>
<evidence type="ECO:0000256" key="7">
    <source>
        <dbReference type="ARBA" id="ARBA00023211"/>
    </source>
</evidence>
<dbReference type="InterPro" id="IPR005995">
    <property type="entry name" value="Pgm_bpd_ind"/>
</dbReference>
<dbReference type="EC" id="5.4.2.12" evidence="9 10"/>
<dbReference type="PANTHER" id="PTHR31637">
    <property type="entry name" value="2,3-BISPHOSPHOGLYCERATE-INDEPENDENT PHOSPHOGLYCERATE MUTASE"/>
    <property type="match status" value="1"/>
</dbReference>
<feature type="binding site" evidence="9 12">
    <location>
        <begin position="264"/>
        <end position="267"/>
    </location>
    <ligand>
        <name>substrate</name>
    </ligand>
</feature>
<dbReference type="Proteomes" id="UP000055590">
    <property type="component" value="Chromosome"/>
</dbReference>
<evidence type="ECO:0000313" key="17">
    <source>
        <dbReference type="Proteomes" id="UP000055590"/>
    </source>
</evidence>
<dbReference type="AlphaFoldDB" id="A0A0K1PFI6"/>
<dbReference type="UniPathway" id="UPA00109">
    <property type="reaction ID" value="UER00186"/>
</dbReference>
<feature type="domain" description="BPG-independent PGAM N-terminal" evidence="15">
    <location>
        <begin position="84"/>
        <end position="302"/>
    </location>
</feature>
<dbReference type="GO" id="GO:0005829">
    <property type="term" value="C:cytosol"/>
    <property type="evidence" value="ECO:0007669"/>
    <property type="project" value="TreeGrafter"/>
</dbReference>
<keyword evidence="17" id="KW-1185">Reference proteome</keyword>
<feature type="binding site" evidence="9 13">
    <location>
        <position position="64"/>
    </location>
    <ligand>
        <name>Mn(2+)</name>
        <dbReference type="ChEBI" id="CHEBI:29035"/>
        <label>2</label>
    </ligand>
</feature>
<comment type="similarity">
    <text evidence="4 9">Belongs to the BPG-independent phosphoglycerate mutase family.</text>
</comment>
<dbReference type="GO" id="GO:0004619">
    <property type="term" value="F:phosphoglycerate mutase activity"/>
    <property type="evidence" value="ECO:0007669"/>
    <property type="project" value="UniProtKB-UniRule"/>
</dbReference>
<gene>
    <name evidence="9" type="primary">gpmI</name>
    <name evidence="16" type="ORF">AKJ08_2662</name>
</gene>
<feature type="binding site" evidence="9 13">
    <location>
        <position position="407"/>
    </location>
    <ligand>
        <name>Mn(2+)</name>
        <dbReference type="ChEBI" id="CHEBI:29035"/>
        <label>1</label>
    </ligand>
</feature>
<keyword evidence="5 9" id="KW-0479">Metal-binding</keyword>
<evidence type="ECO:0000259" key="14">
    <source>
        <dbReference type="Pfam" id="PF01676"/>
    </source>
</evidence>
<dbReference type="EMBL" id="CP012332">
    <property type="protein sequence ID" value="AKU92275.1"/>
    <property type="molecule type" value="Genomic_DNA"/>
</dbReference>
<evidence type="ECO:0000256" key="1">
    <source>
        <dbReference type="ARBA" id="ARBA00000370"/>
    </source>
</evidence>
<evidence type="ECO:0000256" key="11">
    <source>
        <dbReference type="PIRSR" id="PIRSR001492-1"/>
    </source>
</evidence>
<dbReference type="PIRSF" id="PIRSF001492">
    <property type="entry name" value="IPGAM"/>
    <property type="match status" value="1"/>
</dbReference>
<dbReference type="GO" id="GO:0006007">
    <property type="term" value="P:glucose catabolic process"/>
    <property type="evidence" value="ECO:0007669"/>
    <property type="project" value="InterPro"/>
</dbReference>
<comment type="subunit">
    <text evidence="9">Monomer.</text>
</comment>
<dbReference type="SUPFAM" id="SSF53649">
    <property type="entry name" value="Alkaline phosphatase-like"/>
    <property type="match status" value="1"/>
</dbReference>
<evidence type="ECO:0000256" key="4">
    <source>
        <dbReference type="ARBA" id="ARBA00008819"/>
    </source>
</evidence>
<evidence type="ECO:0000256" key="8">
    <source>
        <dbReference type="ARBA" id="ARBA00023235"/>
    </source>
</evidence>
<feature type="binding site" evidence="9 13">
    <location>
        <position position="14"/>
    </location>
    <ligand>
        <name>Mn(2+)</name>
        <dbReference type="ChEBI" id="CHEBI:29035"/>
        <label>2</label>
    </ligand>
</feature>
<comment type="catalytic activity">
    <reaction evidence="1 9">
        <text>(2R)-2-phosphoglycerate = (2R)-3-phosphoglycerate</text>
        <dbReference type="Rhea" id="RHEA:15901"/>
        <dbReference type="ChEBI" id="CHEBI:58272"/>
        <dbReference type="ChEBI" id="CHEBI:58289"/>
        <dbReference type="EC" id="5.4.2.12"/>
    </reaction>
</comment>
<dbReference type="InterPro" id="IPR011258">
    <property type="entry name" value="BPG-indep_PGM_N"/>
</dbReference>
<keyword evidence="7 9" id="KW-0464">Manganese</keyword>
<feature type="binding site" evidence="9 13">
    <location>
        <position position="411"/>
    </location>
    <ligand>
        <name>Mn(2+)</name>
        <dbReference type="ChEBI" id="CHEBI:29035"/>
        <label>1</label>
    </ligand>
</feature>
<dbReference type="GO" id="GO:0006096">
    <property type="term" value="P:glycolytic process"/>
    <property type="evidence" value="ECO:0007669"/>
    <property type="project" value="UniProtKB-UniRule"/>
</dbReference>
<dbReference type="SUPFAM" id="SSF64158">
    <property type="entry name" value="2,3-Bisphosphoglycerate-independent phosphoglycerate mutase, substrate-binding domain"/>
    <property type="match status" value="1"/>
</dbReference>
<comment type="pathway">
    <text evidence="3 9">Carbohydrate degradation; glycolysis; pyruvate from D-glyceraldehyde 3-phosphate: step 3/5.</text>
</comment>
<feature type="binding site" evidence="9 13">
    <location>
        <position position="467"/>
    </location>
    <ligand>
        <name>Mn(2+)</name>
        <dbReference type="ChEBI" id="CHEBI:29035"/>
        <label>1</label>
    </ligand>
</feature>
<dbReference type="Gene3D" id="3.40.1450.10">
    <property type="entry name" value="BPG-independent phosphoglycerate mutase, domain B"/>
    <property type="match status" value="1"/>
</dbReference>
<evidence type="ECO:0000256" key="5">
    <source>
        <dbReference type="ARBA" id="ARBA00022723"/>
    </source>
</evidence>
<evidence type="ECO:0000256" key="6">
    <source>
        <dbReference type="ARBA" id="ARBA00023152"/>
    </source>
</evidence>
<comment type="cofactor">
    <cofactor evidence="9">
        <name>Mn(2+)</name>
        <dbReference type="ChEBI" id="CHEBI:29035"/>
    </cofactor>
    <text evidence="9">Binds 2 manganese ions per subunit.</text>
</comment>
<feature type="binding site" evidence="9 12">
    <location>
        <position position="188"/>
    </location>
    <ligand>
        <name>substrate</name>
    </ligand>
</feature>
<dbReference type="InterPro" id="IPR006124">
    <property type="entry name" value="Metalloenzyme"/>
</dbReference>
<evidence type="ECO:0000313" key="16">
    <source>
        <dbReference type="EMBL" id="AKU92275.1"/>
    </source>
</evidence>
<feature type="binding site" evidence="9 13">
    <location>
        <position position="448"/>
    </location>
    <ligand>
        <name>Mn(2+)</name>
        <dbReference type="ChEBI" id="CHEBI:29035"/>
        <label>2</label>
    </ligand>
</feature>
<dbReference type="Pfam" id="PF06415">
    <property type="entry name" value="iPGM_N"/>
    <property type="match status" value="1"/>
</dbReference>
<feature type="domain" description="Metalloenzyme" evidence="14">
    <location>
        <begin position="6"/>
        <end position="505"/>
    </location>
</feature>
<dbReference type="OrthoDB" id="9800863at2"/>
<dbReference type="PATRIC" id="fig|1391653.3.peg.2766"/>
<dbReference type="KEGG" id="vin:AKJ08_2662"/>
<evidence type="ECO:0000256" key="3">
    <source>
        <dbReference type="ARBA" id="ARBA00004798"/>
    </source>
</evidence>
<dbReference type="Gene3D" id="3.40.720.10">
    <property type="entry name" value="Alkaline Phosphatase, subunit A"/>
    <property type="match status" value="1"/>
</dbReference>
<evidence type="ECO:0000256" key="13">
    <source>
        <dbReference type="PIRSR" id="PIRSR001492-3"/>
    </source>
</evidence>
<dbReference type="STRING" id="1391653.AKJ08_2662"/>
<reference evidence="16 17" key="1">
    <citation type="submission" date="2015-08" db="EMBL/GenBank/DDBJ databases">
        <authorList>
            <person name="Babu N.S."/>
            <person name="Beckwith C.J."/>
            <person name="Beseler K.G."/>
            <person name="Brison A."/>
            <person name="Carone J.V."/>
            <person name="Caskin T.P."/>
            <person name="Diamond M."/>
            <person name="Durham M.E."/>
            <person name="Foxe J.M."/>
            <person name="Go M."/>
            <person name="Henderson B.A."/>
            <person name="Jones I.B."/>
            <person name="McGettigan J.A."/>
            <person name="Micheletti S.J."/>
            <person name="Nasrallah M.E."/>
            <person name="Ortiz D."/>
            <person name="Piller C.R."/>
            <person name="Privatt S.R."/>
            <person name="Schneider S.L."/>
            <person name="Sharp S."/>
            <person name="Smith T.C."/>
            <person name="Stanton J.D."/>
            <person name="Ullery H.E."/>
            <person name="Wilson R.J."/>
            <person name="Serrano M.G."/>
            <person name="Buck G."/>
            <person name="Lee V."/>
            <person name="Wang Y."/>
            <person name="Carvalho R."/>
            <person name="Voegtly L."/>
            <person name="Shi R."/>
            <person name="Duckworth R."/>
            <person name="Johnson A."/>
            <person name="Loviza R."/>
            <person name="Walstead R."/>
            <person name="Shah Z."/>
            <person name="Kiflezghi M."/>
            <person name="Wade K."/>
            <person name="Ball S.L."/>
            <person name="Bradley K.W."/>
            <person name="Asai D.J."/>
            <person name="Bowman C.A."/>
            <person name="Russell D.A."/>
            <person name="Pope W.H."/>
            <person name="Jacobs-Sera D."/>
            <person name="Hendrix R.W."/>
            <person name="Hatfull G.F."/>
        </authorList>
    </citation>
    <scope>NUCLEOTIDE SEQUENCE [LARGE SCALE GENOMIC DNA]</scope>
    <source>
        <strain evidence="16 17">DSM 27710</strain>
    </source>
</reference>
<dbReference type="CDD" id="cd16010">
    <property type="entry name" value="iPGM"/>
    <property type="match status" value="1"/>
</dbReference>
<organism evidence="16 17">
    <name type="scientific">Vulgatibacter incomptus</name>
    <dbReference type="NCBI Taxonomy" id="1391653"/>
    <lineage>
        <taxon>Bacteria</taxon>
        <taxon>Pseudomonadati</taxon>
        <taxon>Myxococcota</taxon>
        <taxon>Myxococcia</taxon>
        <taxon>Myxococcales</taxon>
        <taxon>Cystobacterineae</taxon>
        <taxon>Vulgatibacteraceae</taxon>
        <taxon>Vulgatibacter</taxon>
    </lineage>
</organism>
<dbReference type="NCBIfam" id="TIGR01307">
    <property type="entry name" value="pgm_bpd_ind"/>
    <property type="match status" value="1"/>
</dbReference>
<feature type="binding site" evidence="9 12">
    <location>
        <position position="339"/>
    </location>
    <ligand>
        <name>substrate</name>
    </ligand>
</feature>
<dbReference type="GO" id="GO:0030145">
    <property type="term" value="F:manganese ion binding"/>
    <property type="evidence" value="ECO:0007669"/>
    <property type="project" value="UniProtKB-UniRule"/>
</dbReference>
<feature type="binding site" evidence="9 12">
    <location>
        <position position="194"/>
    </location>
    <ligand>
        <name>substrate</name>
    </ligand>
</feature>
<evidence type="ECO:0000256" key="2">
    <source>
        <dbReference type="ARBA" id="ARBA00002315"/>
    </source>
</evidence>
<dbReference type="RefSeq" id="WP_050726468.1">
    <property type="nucleotide sequence ID" value="NZ_CP012332.1"/>
</dbReference>
<dbReference type="InterPro" id="IPR017850">
    <property type="entry name" value="Alkaline_phosphatase_core_sf"/>
</dbReference>
<evidence type="ECO:0000256" key="9">
    <source>
        <dbReference type="HAMAP-Rule" id="MF_01038"/>
    </source>
</evidence>
<dbReference type="FunFam" id="3.40.1450.10:FF:000002">
    <property type="entry name" value="2,3-bisphosphoglycerate-independent phosphoglycerate mutase"/>
    <property type="match status" value="1"/>
</dbReference>
<protein>
    <recommendedName>
        <fullName evidence="9 10">2,3-bisphosphoglycerate-independent phosphoglycerate mutase</fullName>
        <shortName evidence="9">BPG-independent PGAM</shortName>
        <shortName evidence="9">Phosphoglyceromutase</shortName>
        <shortName evidence="9">iPGM</shortName>
        <ecNumber evidence="9 10">5.4.2.12</ecNumber>
    </recommendedName>
</protein>
<evidence type="ECO:0000259" key="15">
    <source>
        <dbReference type="Pfam" id="PF06415"/>
    </source>
</evidence>
<sequence>MTTKVKPVLLCVLDGWGLRKEREANAILQAATPNVDFFDERFPHTKLETSGLAVGLPEGQMGNSEVGHTNLGAGRIVYQDLVRINRAIEDGSFYRDPVICAAIRKAKENGRALHLMGLVSPGGVHSLQAHLEATIRMAEREGVARIFVHAFLDGRDTPPKSALGYVEELVRFLDREAPHTKVATVIGRYFAMDRDQRWDRVMVAYEAMVRGVGHGVAGPVEGVKEAYARGETDEFVSPSVCKDASGVPVGLIRDGDSVFFFNFRSDRAREITQLLAFDRAPEGVDRGARPQLSFFATMTEYKADFGLPVAFPPDQPAEILPQLVSEKGLRQLRCAETEKYAHVTFFFNGGREVVFPGEERILVPSPREVKTYDEKPEMSAREVTDKLVAAVESKQYGLIVCNFANPDMVGHTGLMEPTKKAIEVVDECLGRLYRSCAKVGMAMMVTADHGNAEQMVDPVTGEPHTAHTLLPVPFWLLDSDFRGAKLGDGILADVAPTVLQVMGLAKPAEMKGRGLVRG</sequence>
<feature type="binding site" evidence="9 12">
    <location>
        <position position="125"/>
    </location>
    <ligand>
        <name>substrate</name>
    </ligand>
</feature>
<keyword evidence="6 9" id="KW-0324">Glycolysis</keyword>
<name>A0A0K1PFI6_9BACT</name>
<evidence type="ECO:0000256" key="10">
    <source>
        <dbReference type="NCBIfam" id="TIGR01307"/>
    </source>
</evidence>